<proteinExistence type="predicted"/>
<keyword evidence="1" id="KW-0812">Transmembrane</keyword>
<accession>A0AAD5IYN1</accession>
<name>A0AAD5IYN1_ACENE</name>
<gene>
    <name evidence="2" type="ORF">LWI28_011745</name>
</gene>
<feature type="transmembrane region" description="Helical" evidence="1">
    <location>
        <begin position="119"/>
        <end position="142"/>
    </location>
</feature>
<sequence>MHASGSSIDTLPSSSSFSSWWRRLVQFKSLATLWRSSAPSNLWWRSLTSSSPLTTTLSSHRTSFLFSHQVASASDKNLKKKVEDKMPIATGHKLEGINILQINHPIGPFGSKNMRMSSIISIVGWFAIYITSVYFSCMMLFVY</sequence>
<evidence type="ECO:0000313" key="2">
    <source>
        <dbReference type="EMBL" id="KAI9181125.1"/>
    </source>
</evidence>
<dbReference type="Proteomes" id="UP001064489">
    <property type="component" value="Chromosome 4"/>
</dbReference>
<evidence type="ECO:0000256" key="1">
    <source>
        <dbReference type="SAM" id="Phobius"/>
    </source>
</evidence>
<dbReference type="AlphaFoldDB" id="A0AAD5IYN1"/>
<protein>
    <submittedName>
        <fullName evidence="2">Uncharacterized protein</fullName>
    </submittedName>
</protein>
<keyword evidence="1" id="KW-0472">Membrane</keyword>
<comment type="caution">
    <text evidence="2">The sequence shown here is derived from an EMBL/GenBank/DDBJ whole genome shotgun (WGS) entry which is preliminary data.</text>
</comment>
<reference evidence="2" key="1">
    <citation type="journal article" date="2022" name="Plant J.">
        <title>Strategies of tolerance reflected in two North American maple genomes.</title>
        <authorList>
            <person name="McEvoy S.L."/>
            <person name="Sezen U.U."/>
            <person name="Trouern-Trend A."/>
            <person name="McMahon S.M."/>
            <person name="Schaberg P.G."/>
            <person name="Yang J."/>
            <person name="Wegrzyn J.L."/>
            <person name="Swenson N.G."/>
        </authorList>
    </citation>
    <scope>NUCLEOTIDE SEQUENCE</scope>
    <source>
        <strain evidence="2">91603</strain>
    </source>
</reference>
<keyword evidence="1" id="KW-1133">Transmembrane helix</keyword>
<reference evidence="2" key="2">
    <citation type="submission" date="2023-02" db="EMBL/GenBank/DDBJ databases">
        <authorList>
            <person name="Swenson N.G."/>
            <person name="Wegrzyn J.L."/>
            <person name="Mcevoy S.L."/>
        </authorList>
    </citation>
    <scope>NUCLEOTIDE SEQUENCE</scope>
    <source>
        <strain evidence="2">91603</strain>
        <tissue evidence="2">Leaf</tissue>
    </source>
</reference>
<dbReference type="EMBL" id="JAJSOW010000101">
    <property type="protein sequence ID" value="KAI9181125.1"/>
    <property type="molecule type" value="Genomic_DNA"/>
</dbReference>
<evidence type="ECO:0000313" key="3">
    <source>
        <dbReference type="Proteomes" id="UP001064489"/>
    </source>
</evidence>
<organism evidence="2 3">
    <name type="scientific">Acer negundo</name>
    <name type="common">Box elder</name>
    <dbReference type="NCBI Taxonomy" id="4023"/>
    <lineage>
        <taxon>Eukaryota</taxon>
        <taxon>Viridiplantae</taxon>
        <taxon>Streptophyta</taxon>
        <taxon>Embryophyta</taxon>
        <taxon>Tracheophyta</taxon>
        <taxon>Spermatophyta</taxon>
        <taxon>Magnoliopsida</taxon>
        <taxon>eudicotyledons</taxon>
        <taxon>Gunneridae</taxon>
        <taxon>Pentapetalae</taxon>
        <taxon>rosids</taxon>
        <taxon>malvids</taxon>
        <taxon>Sapindales</taxon>
        <taxon>Sapindaceae</taxon>
        <taxon>Hippocastanoideae</taxon>
        <taxon>Acereae</taxon>
        <taxon>Acer</taxon>
    </lineage>
</organism>
<keyword evidence="3" id="KW-1185">Reference proteome</keyword>